<dbReference type="EMBL" id="JAACXV010000022">
    <property type="protein sequence ID" value="KAF7286719.1"/>
    <property type="molecule type" value="Genomic_DNA"/>
</dbReference>
<dbReference type="AlphaFoldDB" id="A0A834ISX1"/>
<dbReference type="PANTHER" id="PTHR21402">
    <property type="entry name" value="GAMETOCYTE SPECIFIC FACTOR 1-RELATED"/>
    <property type="match status" value="1"/>
</dbReference>
<dbReference type="Pfam" id="PF05253">
    <property type="entry name" value="zf-U11-48K"/>
    <property type="match status" value="2"/>
</dbReference>
<dbReference type="SUPFAM" id="SSF57667">
    <property type="entry name" value="beta-beta-alpha zinc fingers"/>
    <property type="match status" value="1"/>
</dbReference>
<sequence>MEILRDPEEKVICPYNNSHHIRKSRMEVHLKKCRVANSDVQVLVPCDFNTCHRVPQVELQYHHSTCPDKKGIELQVMREGREVAKVVTPLKPIKPVPIDDSWDKCDVPSYNAEQYCLENQVLRRLDTESALKRRNFRTSERQRIGHLTDTAPSKNKSKLYSCQDRENITNLPPTPVVSSPTQEKIPDEISDIMKNLKSPKSAILRKPKK</sequence>
<dbReference type="InterPro" id="IPR051591">
    <property type="entry name" value="UPF0224_FAM112_RNA_Proc"/>
</dbReference>
<evidence type="ECO:0000256" key="1">
    <source>
        <dbReference type="ARBA" id="ARBA00022723"/>
    </source>
</evidence>
<keyword evidence="6" id="KW-1185">Reference proteome</keyword>
<proteinExistence type="predicted"/>
<dbReference type="PANTHER" id="PTHR21402:SF5">
    <property type="entry name" value="GAMETOCYTE SPECIFIC FACTOR 1"/>
    <property type="match status" value="1"/>
</dbReference>
<keyword evidence="2" id="KW-0863">Zinc-finger</keyword>
<accession>A0A834ISX1</accession>
<reference evidence="5" key="1">
    <citation type="submission" date="2020-08" db="EMBL/GenBank/DDBJ databases">
        <title>Genome sequencing and assembly of the red palm weevil Rhynchophorus ferrugineus.</title>
        <authorList>
            <person name="Dias G.B."/>
            <person name="Bergman C.M."/>
            <person name="Manee M."/>
        </authorList>
    </citation>
    <scope>NUCLEOTIDE SEQUENCE</scope>
    <source>
        <strain evidence="5">AA-2017</strain>
        <tissue evidence="5">Whole larva</tissue>
    </source>
</reference>
<organism evidence="5 6">
    <name type="scientific">Rhynchophorus ferrugineus</name>
    <name type="common">Red palm weevil</name>
    <name type="synonym">Curculio ferrugineus</name>
    <dbReference type="NCBI Taxonomy" id="354439"/>
    <lineage>
        <taxon>Eukaryota</taxon>
        <taxon>Metazoa</taxon>
        <taxon>Ecdysozoa</taxon>
        <taxon>Arthropoda</taxon>
        <taxon>Hexapoda</taxon>
        <taxon>Insecta</taxon>
        <taxon>Pterygota</taxon>
        <taxon>Neoptera</taxon>
        <taxon>Endopterygota</taxon>
        <taxon>Coleoptera</taxon>
        <taxon>Polyphaga</taxon>
        <taxon>Cucujiformia</taxon>
        <taxon>Curculionidae</taxon>
        <taxon>Dryophthorinae</taxon>
        <taxon>Rhynchophorus</taxon>
    </lineage>
</organism>
<keyword evidence="3" id="KW-0862">Zinc</keyword>
<evidence type="ECO:0000256" key="3">
    <source>
        <dbReference type="ARBA" id="ARBA00022833"/>
    </source>
</evidence>
<feature type="domain" description="CHHC U11-48K-type" evidence="4">
    <location>
        <begin position="10"/>
        <end position="37"/>
    </location>
</feature>
<dbReference type="GO" id="GO:0008270">
    <property type="term" value="F:zinc ion binding"/>
    <property type="evidence" value="ECO:0007669"/>
    <property type="project" value="UniProtKB-KW"/>
</dbReference>
<dbReference type="Proteomes" id="UP000625711">
    <property type="component" value="Unassembled WGS sequence"/>
</dbReference>
<evidence type="ECO:0000259" key="4">
    <source>
        <dbReference type="PROSITE" id="PS51800"/>
    </source>
</evidence>
<evidence type="ECO:0000313" key="6">
    <source>
        <dbReference type="Proteomes" id="UP000625711"/>
    </source>
</evidence>
<keyword evidence="1" id="KW-0479">Metal-binding</keyword>
<comment type="caution">
    <text evidence="5">The sequence shown here is derived from an EMBL/GenBank/DDBJ whole genome shotgun (WGS) entry which is preliminary data.</text>
</comment>
<gene>
    <name evidence="5" type="ORF">GWI33_004343</name>
</gene>
<evidence type="ECO:0000256" key="2">
    <source>
        <dbReference type="ARBA" id="ARBA00022771"/>
    </source>
</evidence>
<evidence type="ECO:0000313" key="5">
    <source>
        <dbReference type="EMBL" id="KAF7286719.1"/>
    </source>
</evidence>
<dbReference type="InterPro" id="IPR022776">
    <property type="entry name" value="TRM13/UPF0224_CHHC_Znf_dom"/>
</dbReference>
<dbReference type="InterPro" id="IPR036236">
    <property type="entry name" value="Znf_C2H2_sf"/>
</dbReference>
<protein>
    <recommendedName>
        <fullName evidence="4">CHHC U11-48K-type domain-containing protein</fullName>
    </recommendedName>
</protein>
<name>A0A834ISX1_RHYFE</name>
<feature type="domain" description="CHHC U11-48K-type" evidence="4">
    <location>
        <begin position="43"/>
        <end position="70"/>
    </location>
</feature>
<dbReference type="OrthoDB" id="5839404at2759"/>
<dbReference type="PROSITE" id="PS51800">
    <property type="entry name" value="ZF_CHHC_U11_48K"/>
    <property type="match status" value="2"/>
</dbReference>